<gene>
    <name evidence="3" type="ORF">N0D28_01910</name>
</gene>
<sequence>MPAEQTPMRRERVTQVVKVIQHWLSSQPSPGEAVVRQAIVLPLLQAAGFDIWNPAEVIPEETDKGGFRPDLRVVAGKYQFVLELKGMNVGLHDKDYQQVAAYAGGKGIRWALLTDGRVWVVIDEHMQGPYSERIVLKLELVQKAAGVFSSDLAAVLDAASWTSGAFETRLSEVQQAQQKRRDEAQIHLEKRPIVEDVQSEYDIASFEKAAAAAVRMRLITEAERDVLLGAVQSQPLSPDGPQSKQPEAQKSGWQPKAQPTKAAKPEFSAAKSGGLTGPAPSEIAFRYQPGQADARAFYFPAVGKWVVQAGSIASAEVKEYAASVGKRRRAMLDAGEVALLEDGRLRYLKNVEYTSPSTAADDISGASKNGWIVWMDEQGRPAQYHRLEKP</sequence>
<dbReference type="InterPro" id="IPR025579">
    <property type="entry name" value="DUF4357"/>
</dbReference>
<feature type="region of interest" description="Disordered" evidence="1">
    <location>
        <begin position="232"/>
        <end position="275"/>
    </location>
</feature>
<organism evidence="3 4">
    <name type="scientific">Deinococcus rubellus</name>
    <dbReference type="NCBI Taxonomy" id="1889240"/>
    <lineage>
        <taxon>Bacteria</taxon>
        <taxon>Thermotogati</taxon>
        <taxon>Deinococcota</taxon>
        <taxon>Deinococci</taxon>
        <taxon>Deinococcales</taxon>
        <taxon>Deinococcaceae</taxon>
        <taxon>Deinococcus</taxon>
    </lineage>
</organism>
<dbReference type="EMBL" id="CP104213">
    <property type="protein sequence ID" value="UWX64448.1"/>
    <property type="molecule type" value="Genomic_DNA"/>
</dbReference>
<reference evidence="3" key="1">
    <citation type="submission" date="2022-09" db="EMBL/GenBank/DDBJ databases">
        <title>genome sequence of Deinococcus rubellus.</title>
        <authorList>
            <person name="Srinivasan S."/>
        </authorList>
    </citation>
    <scope>NUCLEOTIDE SEQUENCE</scope>
    <source>
        <strain evidence="3">Ant6</strain>
    </source>
</reference>
<name>A0ABY5YKZ2_9DEIO</name>
<evidence type="ECO:0000259" key="2">
    <source>
        <dbReference type="Pfam" id="PF14267"/>
    </source>
</evidence>
<evidence type="ECO:0000256" key="1">
    <source>
        <dbReference type="SAM" id="MobiDB-lite"/>
    </source>
</evidence>
<dbReference type="RefSeq" id="WP_260560722.1">
    <property type="nucleotide sequence ID" value="NZ_CP104213.1"/>
</dbReference>
<evidence type="ECO:0000313" key="3">
    <source>
        <dbReference type="EMBL" id="UWX64448.1"/>
    </source>
</evidence>
<feature type="compositionally biased region" description="Polar residues" evidence="1">
    <location>
        <begin position="232"/>
        <end position="252"/>
    </location>
</feature>
<dbReference type="Pfam" id="PF14267">
    <property type="entry name" value="DUF4357"/>
    <property type="match status" value="1"/>
</dbReference>
<evidence type="ECO:0000313" key="4">
    <source>
        <dbReference type="Proteomes" id="UP001060261"/>
    </source>
</evidence>
<keyword evidence="4" id="KW-1185">Reference proteome</keyword>
<dbReference type="Proteomes" id="UP001060261">
    <property type="component" value="Chromosome"/>
</dbReference>
<feature type="domain" description="DUF4357" evidence="2">
    <location>
        <begin position="332"/>
        <end position="380"/>
    </location>
</feature>
<proteinExistence type="predicted"/>
<protein>
    <submittedName>
        <fullName evidence="3">DUF4357 domain-containing protein</fullName>
    </submittedName>
</protein>
<accession>A0ABY5YKZ2</accession>